<protein>
    <submittedName>
        <fullName evidence="2">Streptodornase</fullName>
    </submittedName>
</protein>
<dbReference type="PROSITE" id="PS51257">
    <property type="entry name" value="PROKAR_LIPOPROTEIN"/>
    <property type="match status" value="1"/>
</dbReference>
<name>A0A8S5RUZ9_9CAUD</name>
<dbReference type="Gene3D" id="3.40.570.10">
    <property type="entry name" value="Extracellular Endonuclease, subunit A"/>
    <property type="match status" value="1"/>
</dbReference>
<evidence type="ECO:0000259" key="1">
    <source>
        <dbReference type="Pfam" id="PF13930"/>
    </source>
</evidence>
<dbReference type="InterPro" id="IPR044929">
    <property type="entry name" value="DNA/RNA_non-sp_Endonuclease_sf"/>
</dbReference>
<dbReference type="Pfam" id="PF13930">
    <property type="entry name" value="Endonuclea_NS_2"/>
    <property type="match status" value="1"/>
</dbReference>
<accession>A0A8S5RUZ9</accession>
<proteinExistence type="predicted"/>
<dbReference type="InterPro" id="IPR044927">
    <property type="entry name" value="Endonuclea_NS_2"/>
</dbReference>
<evidence type="ECO:0000313" key="2">
    <source>
        <dbReference type="EMBL" id="DAF42581.1"/>
    </source>
</evidence>
<reference evidence="2" key="1">
    <citation type="journal article" date="2021" name="Proc. Natl. Acad. Sci. U.S.A.">
        <title>A Catalog of Tens of Thousands of Viruses from Human Metagenomes Reveals Hidden Associations with Chronic Diseases.</title>
        <authorList>
            <person name="Tisza M.J."/>
            <person name="Buck C.B."/>
        </authorList>
    </citation>
    <scope>NUCLEOTIDE SEQUENCE</scope>
    <source>
        <strain evidence="2">CtHip2</strain>
    </source>
</reference>
<organism evidence="2">
    <name type="scientific">Siphoviridae sp. ctHip2</name>
    <dbReference type="NCBI Taxonomy" id="2827830"/>
    <lineage>
        <taxon>Viruses</taxon>
        <taxon>Duplodnaviria</taxon>
        <taxon>Heunggongvirae</taxon>
        <taxon>Uroviricota</taxon>
        <taxon>Caudoviricetes</taxon>
    </lineage>
</organism>
<dbReference type="EMBL" id="BK032497">
    <property type="protein sequence ID" value="DAF42581.1"/>
    <property type="molecule type" value="Genomic_DNA"/>
</dbReference>
<feature type="domain" description="Type VII secretion system protein EssD-like" evidence="1">
    <location>
        <begin position="145"/>
        <end position="246"/>
    </location>
</feature>
<sequence>MNKLTKSIIILAGAIALTGCGQIHPTGYQKIPGVKQEIKEKSKSLYEKAKDKVNDFKNEHSASSNSNNDVESDYDEAKFPNMYQVLGEAEIDESKFSTTYSYSHDELDRTTTAYGLVNYKAVMDSKGWRADFEPNSEPSGWFIGKKSNNKKVSVKLPNGKIYNGYFYNRSHLIADSLGGRSYKYNVVTGTRQQNVGNNGDGGMQYIEKKVVDYVLKTKNNVYYEVTPVYNGNELVPRYVIVNAKSEDGVINEKVKVFNNASGYEINYSDGSFTKK</sequence>